<dbReference type="Proteomes" id="UP000215902">
    <property type="component" value="Unassembled WGS sequence"/>
</dbReference>
<organism evidence="2 4">
    <name type="scientific">Macrostomum lignano</name>
    <dbReference type="NCBI Taxonomy" id="282301"/>
    <lineage>
        <taxon>Eukaryota</taxon>
        <taxon>Metazoa</taxon>
        <taxon>Spiralia</taxon>
        <taxon>Lophotrochozoa</taxon>
        <taxon>Platyhelminthes</taxon>
        <taxon>Rhabditophora</taxon>
        <taxon>Macrostomorpha</taxon>
        <taxon>Macrostomida</taxon>
        <taxon>Macrostomidae</taxon>
        <taxon>Macrostomum</taxon>
    </lineage>
</organism>
<keyword evidence="4" id="KW-1185">Reference proteome</keyword>
<accession>A0A267EGS4</accession>
<dbReference type="EMBL" id="NIVC01002125">
    <property type="protein sequence ID" value="PAA60666.1"/>
    <property type="molecule type" value="Genomic_DNA"/>
</dbReference>
<name>A0A267EGS4_9PLAT</name>
<evidence type="ECO:0000313" key="2">
    <source>
        <dbReference type="EMBL" id="PAA60666.1"/>
    </source>
</evidence>
<sequence length="700" mass="81365">MTMDSEHGRELQKQLAVHKKVVVDETVERMETIRPPIYYDMPRPDQFLSADVSQSLRDLISCPEGFFGVDHPNTAWLINLLKDTSEWRLQKCLVSLRTRPLFDNTKYYQLIDRPTYYWGNSASMEKPLFKSNSMLYLNAFGVALYLKVEVGCHKLAAAKSGKNYLVSAIVPQYASFVHDCDYDLVRFNYDFLCMKREYFDGLHFLAMTGWNPSSTTLFTYRRKYYQFSVPFTDWVDVLRYLLERKPSLNVARLVDKMYRLQYVVNPAYNFNMMFMKEIGKVMMEAFELKELTRYNFNNPTKLGNYAGRKVLKNKEVPVPDEYATVFSDKEGKPKNPLRPVVPNIMSYVRRLLSFQYYFDGKHLFALPQIIRAILCFKYHDFFVVSQTVKNSCETDSTGVHRVYIDPLIFQINYFLNLKSDGMYLRHKQWSSHSASADTDGITEEERTWFYRFDTFNCLSLLAGLLQNCLIKNVSDVIVENVCDLIVHVLVDSELIEPFFRYSYYDTYFGLTSVINCVPNLMSKTVLRLLKKAPITLVSNFEVTQLARMFTMSFWKISAQIDCVTVPKTIDEMATFLLCKRRRVSMKVEGPATGEAMSGASSIGAAGGITMFVRNYDDMTEISAGDENAEQPASETTKKQDEERKHVYEYKHMEIDARYSSVFPVYFEGLNKVQVNLDENKMFDDCIFESYSQHMLAHLRK</sequence>
<dbReference type="AlphaFoldDB" id="A0A267EGS4"/>
<protein>
    <submittedName>
        <fullName evidence="2">Uncharacterized protein</fullName>
    </submittedName>
</protein>
<dbReference type="EMBL" id="NIVC01000575">
    <property type="protein sequence ID" value="PAA80552.1"/>
    <property type="molecule type" value="Genomic_DNA"/>
</dbReference>
<comment type="caution">
    <text evidence="2">The sequence shown here is derived from an EMBL/GenBank/DDBJ whole genome shotgun (WGS) entry which is preliminary data.</text>
</comment>
<evidence type="ECO:0000256" key="1">
    <source>
        <dbReference type="SAM" id="MobiDB-lite"/>
    </source>
</evidence>
<gene>
    <name evidence="2" type="ORF">BOX15_Mlig028329g2</name>
    <name evidence="3" type="ORF">BOX15_Mlig028329g3</name>
</gene>
<reference evidence="2 4" key="1">
    <citation type="submission" date="2017-06" db="EMBL/GenBank/DDBJ databases">
        <title>A platform for efficient transgenesis in Macrostomum lignano, a flatworm model organism for stem cell research.</title>
        <authorList>
            <person name="Berezikov E."/>
        </authorList>
    </citation>
    <scope>NUCLEOTIDE SEQUENCE [LARGE SCALE GENOMIC DNA]</scope>
    <source>
        <strain evidence="2">DV1</strain>
        <tissue evidence="2">Whole organism</tissue>
    </source>
</reference>
<proteinExistence type="predicted"/>
<evidence type="ECO:0000313" key="3">
    <source>
        <dbReference type="EMBL" id="PAA80552.1"/>
    </source>
</evidence>
<feature type="region of interest" description="Disordered" evidence="1">
    <location>
        <begin position="622"/>
        <end position="643"/>
    </location>
</feature>
<evidence type="ECO:0000313" key="4">
    <source>
        <dbReference type="Proteomes" id="UP000215902"/>
    </source>
</evidence>